<keyword evidence="2" id="KW-1185">Reference proteome</keyword>
<proteinExistence type="predicted"/>
<dbReference type="Proteomes" id="UP001055153">
    <property type="component" value="Unassembled WGS sequence"/>
</dbReference>
<evidence type="ECO:0008006" key="3">
    <source>
        <dbReference type="Google" id="ProtNLM"/>
    </source>
</evidence>
<comment type="caution">
    <text evidence="1">The sequence shown here is derived from an EMBL/GenBank/DDBJ whole genome shotgun (WGS) entry which is preliminary data.</text>
</comment>
<accession>A0ABQ4SNV8</accession>
<reference evidence="1" key="2">
    <citation type="submission" date="2021-08" db="EMBL/GenBank/DDBJ databases">
        <authorList>
            <person name="Tani A."/>
            <person name="Ola A."/>
            <person name="Ogura Y."/>
            <person name="Katsura K."/>
            <person name="Hayashi T."/>
        </authorList>
    </citation>
    <scope>NUCLEOTIDE SEQUENCE</scope>
    <source>
        <strain evidence="1">DSM 17168</strain>
    </source>
</reference>
<evidence type="ECO:0000313" key="2">
    <source>
        <dbReference type="Proteomes" id="UP001055153"/>
    </source>
</evidence>
<evidence type="ECO:0000313" key="1">
    <source>
        <dbReference type="EMBL" id="GJE03366.1"/>
    </source>
</evidence>
<organism evidence="1 2">
    <name type="scientific">Methylobacterium isbiliense</name>
    <dbReference type="NCBI Taxonomy" id="315478"/>
    <lineage>
        <taxon>Bacteria</taxon>
        <taxon>Pseudomonadati</taxon>
        <taxon>Pseudomonadota</taxon>
        <taxon>Alphaproteobacteria</taxon>
        <taxon>Hyphomicrobiales</taxon>
        <taxon>Methylobacteriaceae</taxon>
        <taxon>Methylobacterium</taxon>
    </lineage>
</organism>
<dbReference type="EMBL" id="BPQQ01000075">
    <property type="protein sequence ID" value="GJE03366.1"/>
    <property type="molecule type" value="Genomic_DNA"/>
</dbReference>
<dbReference type="RefSeq" id="WP_238240766.1">
    <property type="nucleotide sequence ID" value="NZ_BPQQ01000075.1"/>
</dbReference>
<protein>
    <recommendedName>
        <fullName evidence="3">Phasin domain-containing protein</fullName>
    </recommendedName>
</protein>
<reference evidence="1" key="1">
    <citation type="journal article" date="2021" name="Front. Microbiol.">
        <title>Comprehensive Comparative Genomics and Phenotyping of Methylobacterium Species.</title>
        <authorList>
            <person name="Alessa O."/>
            <person name="Ogura Y."/>
            <person name="Fujitani Y."/>
            <person name="Takami H."/>
            <person name="Hayashi T."/>
            <person name="Sahin N."/>
            <person name="Tani A."/>
        </authorList>
    </citation>
    <scope>NUCLEOTIDE SEQUENCE</scope>
    <source>
        <strain evidence="1">DSM 17168</strain>
    </source>
</reference>
<name>A0ABQ4SNV8_9HYPH</name>
<sequence>MKDRISDAVELSERVTQACRTHNDRMLDLYRSASAAANARDLQAARHAYHQAQEALAIARETTAQVLGAIKDFVAGGRREG</sequence>
<gene>
    <name evidence="1" type="ORF">GMJLKIPL_5320</name>
</gene>